<evidence type="ECO:0000259" key="1">
    <source>
        <dbReference type="PROSITE" id="PS51379"/>
    </source>
</evidence>
<accession>A0A9P5Y9K8</accession>
<name>A0A9P5Y9K8_9AGAR</name>
<gene>
    <name evidence="2" type="ORF">BDZ94DRAFT_1258062</name>
</gene>
<sequence length="105" mass="11508">MTRCCISPWTFNLYTRPNPSKAQTPGWRIASGRQVSCSMTRVFSCPKGALLGFMEIFQDAAACSGCGLCGARCEVRTHRNPAGPTIQEILVKLCRCRNFGNTSIC</sequence>
<organism evidence="2 3">
    <name type="scientific">Collybia nuda</name>
    <dbReference type="NCBI Taxonomy" id="64659"/>
    <lineage>
        <taxon>Eukaryota</taxon>
        <taxon>Fungi</taxon>
        <taxon>Dikarya</taxon>
        <taxon>Basidiomycota</taxon>
        <taxon>Agaricomycotina</taxon>
        <taxon>Agaricomycetes</taxon>
        <taxon>Agaricomycetidae</taxon>
        <taxon>Agaricales</taxon>
        <taxon>Tricholomatineae</taxon>
        <taxon>Clitocybaceae</taxon>
        <taxon>Collybia</taxon>
    </lineage>
</organism>
<reference evidence="2" key="1">
    <citation type="submission" date="2020-11" db="EMBL/GenBank/DDBJ databases">
        <authorList>
            <consortium name="DOE Joint Genome Institute"/>
            <person name="Ahrendt S."/>
            <person name="Riley R."/>
            <person name="Andreopoulos W."/>
            <person name="Labutti K."/>
            <person name="Pangilinan J."/>
            <person name="Ruiz-Duenas F.J."/>
            <person name="Barrasa J.M."/>
            <person name="Sanchez-Garcia M."/>
            <person name="Camarero S."/>
            <person name="Miyauchi S."/>
            <person name="Serrano A."/>
            <person name="Linde D."/>
            <person name="Babiker R."/>
            <person name="Drula E."/>
            <person name="Ayuso-Fernandez I."/>
            <person name="Pacheco R."/>
            <person name="Padilla G."/>
            <person name="Ferreira P."/>
            <person name="Barriuso J."/>
            <person name="Kellner H."/>
            <person name="Castanera R."/>
            <person name="Alfaro M."/>
            <person name="Ramirez L."/>
            <person name="Pisabarro A.G."/>
            <person name="Kuo A."/>
            <person name="Tritt A."/>
            <person name="Lipzen A."/>
            <person name="He G."/>
            <person name="Yan M."/>
            <person name="Ng V."/>
            <person name="Cullen D."/>
            <person name="Martin F."/>
            <person name="Rosso M.-N."/>
            <person name="Henrissat B."/>
            <person name="Hibbett D."/>
            <person name="Martinez A.T."/>
            <person name="Grigoriev I.V."/>
        </authorList>
    </citation>
    <scope>NUCLEOTIDE SEQUENCE</scope>
    <source>
        <strain evidence="2">CBS 247.69</strain>
    </source>
</reference>
<evidence type="ECO:0000313" key="2">
    <source>
        <dbReference type="EMBL" id="KAF9463801.1"/>
    </source>
</evidence>
<keyword evidence="3" id="KW-1185">Reference proteome</keyword>
<dbReference type="InterPro" id="IPR017900">
    <property type="entry name" value="4Fe4S_Fe_S_CS"/>
</dbReference>
<protein>
    <recommendedName>
        <fullName evidence="1">4Fe-4S ferredoxin-type domain-containing protein</fullName>
    </recommendedName>
</protein>
<proteinExistence type="predicted"/>
<dbReference type="PROSITE" id="PS51379">
    <property type="entry name" value="4FE4S_FER_2"/>
    <property type="match status" value="1"/>
</dbReference>
<comment type="caution">
    <text evidence="2">The sequence shown here is derived from an EMBL/GenBank/DDBJ whole genome shotgun (WGS) entry which is preliminary data.</text>
</comment>
<feature type="domain" description="4Fe-4S ferredoxin-type" evidence="1">
    <location>
        <begin position="54"/>
        <end position="83"/>
    </location>
</feature>
<evidence type="ECO:0000313" key="3">
    <source>
        <dbReference type="Proteomes" id="UP000807353"/>
    </source>
</evidence>
<dbReference type="AlphaFoldDB" id="A0A9P5Y9K8"/>
<dbReference type="Proteomes" id="UP000807353">
    <property type="component" value="Unassembled WGS sequence"/>
</dbReference>
<dbReference type="EMBL" id="MU150259">
    <property type="protein sequence ID" value="KAF9463801.1"/>
    <property type="molecule type" value="Genomic_DNA"/>
</dbReference>
<dbReference type="PROSITE" id="PS00198">
    <property type="entry name" value="4FE4S_FER_1"/>
    <property type="match status" value="1"/>
</dbReference>
<dbReference type="InterPro" id="IPR017896">
    <property type="entry name" value="4Fe4S_Fe-S-bd"/>
</dbReference>